<dbReference type="PANTHER" id="PTHR30290:SF72">
    <property type="entry name" value="HTH-TYPE TRANSCRIPTIONAL REGULATOR SGRR"/>
    <property type="match status" value="1"/>
</dbReference>
<dbReference type="Proteomes" id="UP000297753">
    <property type="component" value="Unassembled WGS sequence"/>
</dbReference>
<dbReference type="GO" id="GO:1904680">
    <property type="term" value="F:peptide transmembrane transporter activity"/>
    <property type="evidence" value="ECO:0007669"/>
    <property type="project" value="TreeGrafter"/>
</dbReference>
<name>A0A4Y8WKK6_9VIBR</name>
<dbReference type="GO" id="GO:0003677">
    <property type="term" value="F:DNA binding"/>
    <property type="evidence" value="ECO:0007669"/>
    <property type="project" value="UniProtKB-KW"/>
</dbReference>
<keyword evidence="5" id="KW-1185">Reference proteome</keyword>
<dbReference type="InterPro" id="IPR039424">
    <property type="entry name" value="SBP_5"/>
</dbReference>
<evidence type="ECO:0000256" key="1">
    <source>
        <dbReference type="ARBA" id="ARBA00023125"/>
    </source>
</evidence>
<feature type="domain" description="Transcriptional regulator SgrR N-terminal HTH" evidence="3">
    <location>
        <begin position="20"/>
        <end position="111"/>
    </location>
</feature>
<dbReference type="AlphaFoldDB" id="A0A4Y8WKK6"/>
<dbReference type="GO" id="GO:0015833">
    <property type="term" value="P:peptide transport"/>
    <property type="evidence" value="ECO:0007669"/>
    <property type="project" value="TreeGrafter"/>
</dbReference>
<dbReference type="SUPFAM" id="SSF53850">
    <property type="entry name" value="Periplasmic binding protein-like II"/>
    <property type="match status" value="1"/>
</dbReference>
<dbReference type="Pfam" id="PF12793">
    <property type="entry name" value="SgrR_N"/>
    <property type="match status" value="1"/>
</dbReference>
<dbReference type="EMBL" id="SATR01000002">
    <property type="protein sequence ID" value="TFH93226.1"/>
    <property type="molecule type" value="Genomic_DNA"/>
</dbReference>
<gene>
    <name evidence="4" type="ORF">ELS82_02110</name>
</gene>
<evidence type="ECO:0000313" key="4">
    <source>
        <dbReference type="EMBL" id="TFH93226.1"/>
    </source>
</evidence>
<keyword evidence="1" id="KW-0238">DNA-binding</keyword>
<dbReference type="PANTHER" id="PTHR30290">
    <property type="entry name" value="PERIPLASMIC BINDING COMPONENT OF ABC TRANSPORTER"/>
    <property type="match status" value="1"/>
</dbReference>
<reference evidence="4 5" key="1">
    <citation type="submission" date="2019-01" db="EMBL/GenBank/DDBJ databases">
        <title>Vibrio BEI176 sp. nov, a marine bacterium isolated from China: eastern marignal seas.</title>
        <authorList>
            <person name="Li B."/>
        </authorList>
    </citation>
    <scope>NUCLEOTIDE SEQUENCE [LARGE SCALE GENOMIC DNA]</scope>
    <source>
        <strain evidence="4 5">BEI176</strain>
    </source>
</reference>
<evidence type="ECO:0000313" key="5">
    <source>
        <dbReference type="Proteomes" id="UP000297753"/>
    </source>
</evidence>
<dbReference type="Gene3D" id="3.40.190.10">
    <property type="entry name" value="Periplasmic binding protein-like II"/>
    <property type="match status" value="1"/>
</dbReference>
<accession>A0A4Y8WKK6</accession>
<dbReference type="InterPro" id="IPR000914">
    <property type="entry name" value="SBP_5_dom"/>
</dbReference>
<dbReference type="Pfam" id="PF00496">
    <property type="entry name" value="SBP_bac_5"/>
    <property type="match status" value="1"/>
</dbReference>
<sequence length="566" mass="64119">MSYWKSLAFCRDTLNTNDWTSISLNQFSEFIGCTRRNTQFLIKRLISDHHILWQPGVGRGNLPKAKLVTCIDPILIEKAQNLLKNGKIEQALDLVKPNQRDSFLSHYLSQYQATDSQQDILQIPFYRATHDLDPIGINRRTEQHIASYLYARLLHVDPVDGSLQGDLAHSWVIEHDRIHIKLRKGLKFHDGSPLQAKDVKEHFQRLSQSPTASKALFNFIDDIIIEDLLSLVFVSRSAPKLVPKLLAHGATGITKMEQGHIIGSGSFKLAEQSEWRTLLTVNPYYHGYRPWIDGIEIWNVGNNAKSLELNCDVVHASHLRAHTAPLFHSKQQWELGCVHAMLNPLRHSWMKKRQHRFWLQTLMQVMGEPSGAQCEVVAQSSGMLSTPQPIAKANLTQAETTLSELNKPSEPLQIVTYQLGTHIETAKLISAALSKVGVTNKLTILEYPVFNQLDTLRDFDIIVTGEVFGEDLPMSWLGWLLCTFSNLACLDAKSTQWLHNQCVKAIALSTEKAKLNAFQRIERDLKAKGLYQPLYHVQQDLSISESVSTPDLLANGWIDFNKVTMN</sequence>
<evidence type="ECO:0000259" key="3">
    <source>
        <dbReference type="Pfam" id="PF12793"/>
    </source>
</evidence>
<organism evidence="4 5">
    <name type="scientific">Vibrio ouci</name>
    <dbReference type="NCBI Taxonomy" id="2499078"/>
    <lineage>
        <taxon>Bacteria</taxon>
        <taxon>Pseudomonadati</taxon>
        <taxon>Pseudomonadota</taxon>
        <taxon>Gammaproteobacteria</taxon>
        <taxon>Vibrionales</taxon>
        <taxon>Vibrionaceae</taxon>
        <taxon>Vibrio</taxon>
    </lineage>
</organism>
<evidence type="ECO:0000259" key="2">
    <source>
        <dbReference type="Pfam" id="PF00496"/>
    </source>
</evidence>
<proteinExistence type="predicted"/>
<dbReference type="RefSeq" id="WP_134834009.1">
    <property type="nucleotide sequence ID" value="NZ_SATR01000002.1"/>
</dbReference>
<comment type="caution">
    <text evidence="4">The sequence shown here is derived from an EMBL/GenBank/DDBJ whole genome shotgun (WGS) entry which is preliminary data.</text>
</comment>
<dbReference type="Gene3D" id="3.10.105.10">
    <property type="entry name" value="Dipeptide-binding Protein, Domain 3"/>
    <property type="match status" value="1"/>
</dbReference>
<dbReference type="OrthoDB" id="9801912at2"/>
<dbReference type="InterPro" id="IPR025370">
    <property type="entry name" value="SgrR_HTH_N"/>
</dbReference>
<protein>
    <submittedName>
        <fullName evidence="4">ABC transporter substrate-binding protein</fullName>
    </submittedName>
</protein>
<feature type="domain" description="Solute-binding protein family 5" evidence="2">
    <location>
        <begin position="163"/>
        <end position="310"/>
    </location>
</feature>